<dbReference type="InterPro" id="IPR027417">
    <property type="entry name" value="P-loop_NTPase"/>
</dbReference>
<dbReference type="NCBIfam" id="TIGR00756">
    <property type="entry name" value="PPR"/>
    <property type="match status" value="1"/>
</dbReference>
<dbReference type="GeneID" id="20223699"/>
<dbReference type="InterPro" id="IPR002885">
    <property type="entry name" value="PPR_rpt"/>
</dbReference>
<dbReference type="PROSITE" id="PS51375">
    <property type="entry name" value="PPR"/>
    <property type="match status" value="1"/>
</dbReference>
<dbReference type="InParanoid" id="F0Y243"/>
<dbReference type="Gene3D" id="1.25.40.10">
    <property type="entry name" value="Tetratricopeptide repeat domain"/>
    <property type="match status" value="1"/>
</dbReference>
<dbReference type="PANTHER" id="PTHR47936:SF1">
    <property type="entry name" value="PENTATRICOPEPTIDE REPEAT-CONTAINING PROTEIN GUN1, CHLOROPLASTIC"/>
    <property type="match status" value="1"/>
</dbReference>
<feature type="compositionally biased region" description="Basic residues" evidence="3">
    <location>
        <begin position="393"/>
        <end position="414"/>
    </location>
</feature>
<feature type="region of interest" description="Disordered" evidence="3">
    <location>
        <begin position="1"/>
        <end position="45"/>
    </location>
</feature>
<proteinExistence type="predicted"/>
<accession>F0Y243</accession>
<gene>
    <name evidence="4" type="ORF">AURANDRAFT_62027</name>
</gene>
<reference evidence="4 5" key="1">
    <citation type="journal article" date="2011" name="Proc. Natl. Acad. Sci. U.S.A.">
        <title>Niche of harmful alga Aureococcus anophagefferens revealed through ecogenomics.</title>
        <authorList>
            <person name="Gobler C.J."/>
            <person name="Berry D.L."/>
            <person name="Dyhrman S.T."/>
            <person name="Wilhelm S.W."/>
            <person name="Salamov A."/>
            <person name="Lobanov A.V."/>
            <person name="Zhang Y."/>
            <person name="Collier J.L."/>
            <person name="Wurch L.L."/>
            <person name="Kustka A.B."/>
            <person name="Dill B.D."/>
            <person name="Shah M."/>
            <person name="VerBerkmoes N.C."/>
            <person name="Kuo A."/>
            <person name="Terry A."/>
            <person name="Pangilinan J."/>
            <person name="Lindquist E.A."/>
            <person name="Lucas S."/>
            <person name="Paulsen I.T."/>
            <person name="Hattenrath-Lehmann T.K."/>
            <person name="Talmage S.C."/>
            <person name="Walker E.A."/>
            <person name="Koch F."/>
            <person name="Burson A.M."/>
            <person name="Marcoval M.A."/>
            <person name="Tang Y.Z."/>
            <person name="Lecleir G.R."/>
            <person name="Coyne K.J."/>
            <person name="Berg G.M."/>
            <person name="Bertrand E.M."/>
            <person name="Saito M.A."/>
            <person name="Gladyshev V.N."/>
            <person name="Grigoriev I.V."/>
        </authorList>
    </citation>
    <scope>NUCLEOTIDE SEQUENCE [LARGE SCALE GENOMIC DNA]</scope>
    <source>
        <strain evidence="5">CCMP 1984</strain>
    </source>
</reference>
<keyword evidence="5" id="KW-1185">Reference proteome</keyword>
<dbReference type="Proteomes" id="UP000002729">
    <property type="component" value="Unassembled WGS sequence"/>
</dbReference>
<dbReference type="OrthoDB" id="10265925at2759"/>
<keyword evidence="1" id="KW-0677">Repeat</keyword>
<feature type="compositionally biased region" description="Basic and acidic residues" evidence="3">
    <location>
        <begin position="1"/>
        <end position="24"/>
    </location>
</feature>
<evidence type="ECO:0008006" key="6">
    <source>
        <dbReference type="Google" id="ProtNLM"/>
    </source>
</evidence>
<dbReference type="Gene3D" id="3.40.50.300">
    <property type="entry name" value="P-loop containing nucleotide triphosphate hydrolases"/>
    <property type="match status" value="1"/>
</dbReference>
<dbReference type="PANTHER" id="PTHR47936">
    <property type="entry name" value="PPR_LONG DOMAIN-CONTAINING PROTEIN"/>
    <property type="match status" value="1"/>
</dbReference>
<dbReference type="RefSeq" id="XP_009034681.1">
    <property type="nucleotide sequence ID" value="XM_009036433.1"/>
</dbReference>
<dbReference type="EMBL" id="GL833123">
    <property type="protein sequence ID" value="EGB11134.1"/>
    <property type="molecule type" value="Genomic_DNA"/>
</dbReference>
<dbReference type="InterPro" id="IPR011990">
    <property type="entry name" value="TPR-like_helical_dom_sf"/>
</dbReference>
<feature type="repeat" description="PPR" evidence="2">
    <location>
        <begin position="590"/>
        <end position="624"/>
    </location>
</feature>
<evidence type="ECO:0000313" key="4">
    <source>
        <dbReference type="EMBL" id="EGB11134.1"/>
    </source>
</evidence>
<evidence type="ECO:0000256" key="1">
    <source>
        <dbReference type="ARBA" id="ARBA00022737"/>
    </source>
</evidence>
<dbReference type="AlphaFoldDB" id="F0Y243"/>
<protein>
    <recommendedName>
        <fullName evidence="6">Pentacotripeptide-repeat region of PRORP domain-containing protein</fullName>
    </recommendedName>
</protein>
<evidence type="ECO:0000256" key="3">
    <source>
        <dbReference type="SAM" id="MobiDB-lite"/>
    </source>
</evidence>
<name>F0Y243_AURAN</name>
<dbReference type="KEGG" id="aaf:AURANDRAFT_62027"/>
<feature type="region of interest" description="Disordered" evidence="3">
    <location>
        <begin position="1125"/>
        <end position="1168"/>
    </location>
</feature>
<sequence>MVDADAARYRDERGDDERRDEPRRRLAGPRGSSAADEKRSIPHQRQLAKQREVAAHCPSEKGPGVGRGCLAFFVHVAKCGGTSFSARRMAEVFGEARHAPPGGSAKHGVAARGGAPVVDGVAYAWLEGTAEKRGRPRVDDRVAAATFVSAERDATWRPGGRLATSTLLLLRRPTCRAESHFFHHRDLKKRISKRFATLDDFLGACCGGGPKPPDCAVPSRPAETVDCRQFRNFQTFMVLGRGRADGEWTQTVPMDAAAPTCDASGTEAGVAAAAAAAVDALDFVGLTEHLHTSLCLFYFTYDLTAPFHRDCRGSSKAPVYNSRAGARADACPGRGTRVAEGNELDARLYDHAAALFWARVAAMGRATGYEHAATMLSLSLAGAAALRRNARNFGRRTGARAHLPKLRLNKKKAKSAPPPQNPRPRRREALPPPDEQEDPAAALARLEALFDVDDDHDVAEAPRGPASLQEKLDVLARPPSAPSHDAAADRRDAYAAARRLWRSANTDTQTPGAWAALALVAARAREADDAVAIVDAMAAAHPGAFEAASDDAANALTAVVRGYSLEKRSAAAWASFDAAVAAGYYDPSPPAEAFDAVLHCCAHQQLPERALNVVDDMRRNGVPRTGATYAALMKAVATAPQWHRAYRLATDDVLDAMEGDRVAPTPALYVHLIGACGRVGDAAAAGCYFDEMRDAHGFSRGASAYAAYFGALANAMTVGTKRGVKARAPHVDPWRGLGISDEEATSVQEADPAAFAAADDLGAGFHRKRDEPAGAVVTVAEEDEEEDDRAGVEATLAALEGDVDDATLAALRAASVDDDDDEELSREDLDAFLAGLADEDLSDDDKELLAASLGGAEADLDALLAPEDELTEADLFALLEGPGDATAAEAAVMPPAMAASSSPETAVAFAPKPPTPAAARDRGLVTRLREMDLEDLSVKVTAPELHARRERIIADAEKTFAAMDAEPDAAALNAYLSIFTRGERRARARRVAAALGEAYGDRFPDARSERVVMAMLAARGDLGACREALDNASPAARGDVELLGSALDAFSRKGDLDGAYGLAVELAAAHAARGARGVGASDAVPVVPSVLREAFDLVDFAPARKRRGPPERFLRNFRRLCRQRRVDQPPELPPDPVLWRQEGSTFRRSRRGQRDVPQKRNLLRAGRR</sequence>
<evidence type="ECO:0000313" key="5">
    <source>
        <dbReference type="Proteomes" id="UP000002729"/>
    </source>
</evidence>
<evidence type="ECO:0000256" key="2">
    <source>
        <dbReference type="PROSITE-ProRule" id="PRU00708"/>
    </source>
</evidence>
<dbReference type="Pfam" id="PF13812">
    <property type="entry name" value="PPR_3"/>
    <property type="match status" value="1"/>
</dbReference>
<feature type="region of interest" description="Disordered" evidence="3">
    <location>
        <begin position="393"/>
        <end position="438"/>
    </location>
</feature>
<organism evidence="5">
    <name type="scientific">Aureococcus anophagefferens</name>
    <name type="common">Harmful bloom alga</name>
    <dbReference type="NCBI Taxonomy" id="44056"/>
    <lineage>
        <taxon>Eukaryota</taxon>
        <taxon>Sar</taxon>
        <taxon>Stramenopiles</taxon>
        <taxon>Ochrophyta</taxon>
        <taxon>Pelagophyceae</taxon>
        <taxon>Pelagomonadales</taxon>
        <taxon>Pelagomonadaceae</taxon>
        <taxon>Aureococcus</taxon>
    </lineage>
</organism>